<feature type="coiled-coil region" evidence="1">
    <location>
        <begin position="21"/>
        <end position="81"/>
    </location>
</feature>
<dbReference type="Proteomes" id="UP000789396">
    <property type="component" value="Unassembled WGS sequence"/>
</dbReference>
<reference evidence="2" key="1">
    <citation type="submission" date="2021-06" db="EMBL/GenBank/DDBJ databases">
        <authorList>
            <person name="Kallberg Y."/>
            <person name="Tangrot J."/>
            <person name="Rosling A."/>
        </authorList>
    </citation>
    <scope>NUCLEOTIDE SEQUENCE</scope>
    <source>
        <strain evidence="2">IN212</strain>
    </source>
</reference>
<feature type="non-terminal residue" evidence="2">
    <location>
        <position position="1"/>
    </location>
</feature>
<dbReference type="EMBL" id="CAJVPZ010054057">
    <property type="protein sequence ID" value="CAG8782678.1"/>
    <property type="molecule type" value="Genomic_DNA"/>
</dbReference>
<feature type="non-terminal residue" evidence="2">
    <location>
        <position position="243"/>
    </location>
</feature>
<evidence type="ECO:0000313" key="2">
    <source>
        <dbReference type="EMBL" id="CAG8782678.1"/>
    </source>
</evidence>
<keyword evidence="3" id="KW-1185">Reference proteome</keyword>
<proteinExistence type="predicted"/>
<protein>
    <submittedName>
        <fullName evidence="2">19477_t:CDS:1</fullName>
    </submittedName>
</protein>
<sequence length="243" mass="28810">QALIPLKHPAELILAEITAQRERFKQERGEQLTALQQLKQQLNHIFHLTQSLQTSPLPSEKAKIIERMKQLNKSNMQVEKDFEKKNLIFPPEGGTLYACNYFINGYSIKRLIISNHYKQKHSDYMDDEKIIKFITKYLDGENFYDEFFTLEPIFYKDKKYKLIWLLHEEIPDFLGIPNYPRSNIVLPQDASPLERSKYSLCKRVLFYKQKNNLPIEDLAQQINLTIPEVEDILFARINRFTLD</sequence>
<evidence type="ECO:0000313" key="3">
    <source>
        <dbReference type="Proteomes" id="UP000789396"/>
    </source>
</evidence>
<evidence type="ECO:0000256" key="1">
    <source>
        <dbReference type="SAM" id="Coils"/>
    </source>
</evidence>
<dbReference type="OrthoDB" id="2418036at2759"/>
<organism evidence="2 3">
    <name type="scientific">Racocetra fulgida</name>
    <dbReference type="NCBI Taxonomy" id="60492"/>
    <lineage>
        <taxon>Eukaryota</taxon>
        <taxon>Fungi</taxon>
        <taxon>Fungi incertae sedis</taxon>
        <taxon>Mucoromycota</taxon>
        <taxon>Glomeromycotina</taxon>
        <taxon>Glomeromycetes</taxon>
        <taxon>Diversisporales</taxon>
        <taxon>Gigasporaceae</taxon>
        <taxon>Racocetra</taxon>
    </lineage>
</organism>
<comment type="caution">
    <text evidence="2">The sequence shown here is derived from an EMBL/GenBank/DDBJ whole genome shotgun (WGS) entry which is preliminary data.</text>
</comment>
<keyword evidence="1" id="KW-0175">Coiled coil</keyword>
<gene>
    <name evidence="2" type="ORF">RFULGI_LOCUS15966</name>
</gene>
<dbReference type="AlphaFoldDB" id="A0A9N9JK63"/>
<accession>A0A9N9JK63</accession>
<name>A0A9N9JK63_9GLOM</name>